<keyword evidence="2" id="KW-1185">Reference proteome</keyword>
<evidence type="ECO:0000313" key="1">
    <source>
        <dbReference type="EMBL" id="RNL62674.1"/>
    </source>
</evidence>
<name>A0A3N0CGU1_9ACTN</name>
<reference evidence="1 2" key="1">
    <citation type="submission" date="2018-11" db="EMBL/GenBank/DDBJ databases">
        <authorList>
            <person name="Li F."/>
        </authorList>
    </citation>
    <scope>NUCLEOTIDE SEQUENCE [LARGE SCALE GENOMIC DNA]</scope>
    <source>
        <strain evidence="1 2">Gsoil 097</strain>
    </source>
</reference>
<dbReference type="Proteomes" id="UP000267128">
    <property type="component" value="Unassembled WGS sequence"/>
</dbReference>
<comment type="caution">
    <text evidence="1">The sequence shown here is derived from an EMBL/GenBank/DDBJ whole genome shotgun (WGS) entry which is preliminary data.</text>
</comment>
<organism evidence="1 2">
    <name type="scientific">Nocardioides marmoriginsengisoli</name>
    <dbReference type="NCBI Taxonomy" id="661483"/>
    <lineage>
        <taxon>Bacteria</taxon>
        <taxon>Bacillati</taxon>
        <taxon>Actinomycetota</taxon>
        <taxon>Actinomycetes</taxon>
        <taxon>Propionibacteriales</taxon>
        <taxon>Nocardioidaceae</taxon>
        <taxon>Nocardioides</taxon>
    </lineage>
</organism>
<accession>A0A3N0CGU1</accession>
<dbReference type="AlphaFoldDB" id="A0A3N0CGU1"/>
<evidence type="ECO:0000313" key="2">
    <source>
        <dbReference type="Proteomes" id="UP000267128"/>
    </source>
</evidence>
<proteinExistence type="predicted"/>
<dbReference type="EMBL" id="RJSE01000007">
    <property type="protein sequence ID" value="RNL62674.1"/>
    <property type="molecule type" value="Genomic_DNA"/>
</dbReference>
<sequence length="81" mass="8099">MLVSKASSAASASEYAARSSAVYDARYGGTACVGDAAMDSDGFAELLGVAAPVLSAHEAQDATTIAVASRIRTVDIQGSSE</sequence>
<protein>
    <submittedName>
        <fullName evidence="1">Uncharacterized protein</fullName>
    </submittedName>
</protein>
<gene>
    <name evidence="1" type="ORF">EFK50_13035</name>
</gene>